<protein>
    <submittedName>
        <fullName evidence="2">Uncharacterized protein LOC136084248</fullName>
    </submittedName>
</protein>
<organism evidence="1 2">
    <name type="scientific">Hydra vulgaris</name>
    <name type="common">Hydra</name>
    <name type="synonym">Hydra attenuata</name>
    <dbReference type="NCBI Taxonomy" id="6087"/>
    <lineage>
        <taxon>Eukaryota</taxon>
        <taxon>Metazoa</taxon>
        <taxon>Cnidaria</taxon>
        <taxon>Hydrozoa</taxon>
        <taxon>Hydroidolina</taxon>
        <taxon>Anthoathecata</taxon>
        <taxon>Aplanulata</taxon>
        <taxon>Hydridae</taxon>
        <taxon>Hydra</taxon>
    </lineage>
</organism>
<dbReference type="RefSeq" id="XP_065660409.1">
    <property type="nucleotide sequence ID" value="XM_065804337.1"/>
</dbReference>
<reference evidence="2" key="1">
    <citation type="submission" date="2025-08" db="UniProtKB">
        <authorList>
            <consortium name="RefSeq"/>
        </authorList>
    </citation>
    <scope>IDENTIFICATION</scope>
</reference>
<dbReference type="Gene3D" id="3.40.395.10">
    <property type="entry name" value="Adenoviral Proteinase, Chain A"/>
    <property type="match status" value="1"/>
</dbReference>
<evidence type="ECO:0000313" key="1">
    <source>
        <dbReference type="Proteomes" id="UP001652625"/>
    </source>
</evidence>
<gene>
    <name evidence="2" type="primary">LOC136084248</name>
</gene>
<dbReference type="Gene3D" id="3.30.40.10">
    <property type="entry name" value="Zinc/RING finger domain, C3HC4 (zinc finger)"/>
    <property type="match status" value="1"/>
</dbReference>
<dbReference type="InterPro" id="IPR038765">
    <property type="entry name" value="Papain-like_cys_pep_sf"/>
</dbReference>
<sequence length="159" mass="19078">MYHVNPLGELDTNVKNEEIKWNSYLKQRYEVLEKFKILKLPHALQDDSISCGVFCIKFAENFINEEGLLQSFSLKELDKYRKEVVHFLLDKGGQEHWNKTVCRICGQPEGPKKNKNQRIDKWIKCDICKPVRWFHQACILYVKEKKKFVYMLKDFYLKE</sequence>
<dbReference type="InterPro" id="IPR011011">
    <property type="entry name" value="Znf_FYVE_PHD"/>
</dbReference>
<evidence type="ECO:0000313" key="2">
    <source>
        <dbReference type="RefSeq" id="XP_065660409.1"/>
    </source>
</evidence>
<dbReference type="SUPFAM" id="SSF54001">
    <property type="entry name" value="Cysteine proteinases"/>
    <property type="match status" value="1"/>
</dbReference>
<accession>A0ABM4CFD9</accession>
<dbReference type="SUPFAM" id="SSF57903">
    <property type="entry name" value="FYVE/PHD zinc finger"/>
    <property type="match status" value="1"/>
</dbReference>
<keyword evidence="1" id="KW-1185">Reference proteome</keyword>
<dbReference type="InterPro" id="IPR013083">
    <property type="entry name" value="Znf_RING/FYVE/PHD"/>
</dbReference>
<dbReference type="GeneID" id="136084248"/>
<proteinExistence type="predicted"/>
<dbReference type="Proteomes" id="UP001652625">
    <property type="component" value="Chromosome 08"/>
</dbReference>
<name>A0ABM4CFD9_HYDVU</name>